<dbReference type="EMBL" id="GGEC01039345">
    <property type="protein sequence ID" value="MBX19829.1"/>
    <property type="molecule type" value="Transcribed_RNA"/>
</dbReference>
<accession>A0A2P2LPD3</accession>
<name>A0A2P2LPD3_RHIMU</name>
<dbReference type="AlphaFoldDB" id="A0A2P2LPD3"/>
<reference evidence="2" key="1">
    <citation type="submission" date="2018-02" db="EMBL/GenBank/DDBJ databases">
        <title>Rhizophora mucronata_Transcriptome.</title>
        <authorList>
            <person name="Meera S.P."/>
            <person name="Sreeshan A."/>
            <person name="Augustine A."/>
        </authorList>
    </citation>
    <scope>NUCLEOTIDE SEQUENCE</scope>
    <source>
        <tissue evidence="2">Leaf</tissue>
    </source>
</reference>
<evidence type="ECO:0000256" key="1">
    <source>
        <dbReference type="SAM" id="SignalP"/>
    </source>
</evidence>
<protein>
    <submittedName>
        <fullName evidence="2">Uncharacterized protein</fullName>
    </submittedName>
</protein>
<feature type="signal peptide" evidence="1">
    <location>
        <begin position="1"/>
        <end position="21"/>
    </location>
</feature>
<keyword evidence="1" id="KW-0732">Signal</keyword>
<evidence type="ECO:0000313" key="2">
    <source>
        <dbReference type="EMBL" id="MBX19829.1"/>
    </source>
</evidence>
<organism evidence="2">
    <name type="scientific">Rhizophora mucronata</name>
    <name type="common">Asiatic mangrove</name>
    <dbReference type="NCBI Taxonomy" id="61149"/>
    <lineage>
        <taxon>Eukaryota</taxon>
        <taxon>Viridiplantae</taxon>
        <taxon>Streptophyta</taxon>
        <taxon>Embryophyta</taxon>
        <taxon>Tracheophyta</taxon>
        <taxon>Spermatophyta</taxon>
        <taxon>Magnoliopsida</taxon>
        <taxon>eudicotyledons</taxon>
        <taxon>Gunneridae</taxon>
        <taxon>Pentapetalae</taxon>
        <taxon>rosids</taxon>
        <taxon>fabids</taxon>
        <taxon>Malpighiales</taxon>
        <taxon>Rhizophoraceae</taxon>
        <taxon>Rhizophora</taxon>
    </lineage>
</organism>
<feature type="chain" id="PRO_5015106404" evidence="1">
    <location>
        <begin position="22"/>
        <end position="41"/>
    </location>
</feature>
<proteinExistence type="predicted"/>
<sequence length="41" mass="4810">MFKNMCGFQFVTLMLTSISDLCSLEAWQKHCVVLPCTWLQR</sequence>